<evidence type="ECO:0000256" key="6">
    <source>
        <dbReference type="ARBA" id="ARBA00022723"/>
    </source>
</evidence>
<dbReference type="EC" id="3.2.2.27" evidence="3"/>
<dbReference type="SUPFAM" id="SSF52141">
    <property type="entry name" value="Uracil-DNA glycosylase-like"/>
    <property type="match status" value="1"/>
</dbReference>
<evidence type="ECO:0000256" key="1">
    <source>
        <dbReference type="ARBA" id="ARBA00001400"/>
    </source>
</evidence>
<dbReference type="EMBL" id="FQZL01000013">
    <property type="protein sequence ID" value="SHJ22053.1"/>
    <property type="molecule type" value="Genomic_DNA"/>
</dbReference>
<evidence type="ECO:0000256" key="2">
    <source>
        <dbReference type="ARBA" id="ARBA00006521"/>
    </source>
</evidence>
<evidence type="ECO:0000313" key="14">
    <source>
        <dbReference type="Proteomes" id="UP000184052"/>
    </source>
</evidence>
<feature type="domain" description="Uracil-DNA glycosylase-like" evidence="12">
    <location>
        <begin position="27"/>
        <end position="173"/>
    </location>
</feature>
<dbReference type="PANTHER" id="PTHR33693:SF1">
    <property type="entry name" value="TYPE-4 URACIL-DNA GLYCOSYLASE"/>
    <property type="match status" value="1"/>
</dbReference>
<dbReference type="InterPro" id="IPR036895">
    <property type="entry name" value="Uracil-DNA_glycosylase-like_sf"/>
</dbReference>
<evidence type="ECO:0000313" key="13">
    <source>
        <dbReference type="EMBL" id="SHJ22053.1"/>
    </source>
</evidence>
<organism evidence="13 14">
    <name type="scientific">Dethiosulfatibacter aminovorans DSM 17477</name>
    <dbReference type="NCBI Taxonomy" id="1121476"/>
    <lineage>
        <taxon>Bacteria</taxon>
        <taxon>Bacillati</taxon>
        <taxon>Bacillota</taxon>
        <taxon>Tissierellia</taxon>
        <taxon>Dethiosulfatibacter</taxon>
    </lineage>
</organism>
<dbReference type="GO" id="GO:0006281">
    <property type="term" value="P:DNA repair"/>
    <property type="evidence" value="ECO:0007669"/>
    <property type="project" value="UniProtKB-KW"/>
</dbReference>
<keyword evidence="8" id="KW-0378">Hydrolase</keyword>
<protein>
    <recommendedName>
        <fullName evidence="4">Type-4 uracil-DNA glycosylase</fullName>
        <ecNumber evidence="3">3.2.2.27</ecNumber>
    </recommendedName>
</protein>
<keyword evidence="10" id="KW-0411">Iron-sulfur</keyword>
<evidence type="ECO:0000256" key="3">
    <source>
        <dbReference type="ARBA" id="ARBA00012030"/>
    </source>
</evidence>
<dbReference type="SMART" id="SM00987">
    <property type="entry name" value="UreE_C"/>
    <property type="match status" value="1"/>
</dbReference>
<evidence type="ECO:0000256" key="8">
    <source>
        <dbReference type="ARBA" id="ARBA00022801"/>
    </source>
</evidence>
<dbReference type="InterPro" id="IPR005122">
    <property type="entry name" value="Uracil-DNA_glycosylase-like"/>
</dbReference>
<dbReference type="GO" id="GO:0046872">
    <property type="term" value="F:metal ion binding"/>
    <property type="evidence" value="ECO:0007669"/>
    <property type="project" value="UniProtKB-KW"/>
</dbReference>
<dbReference type="InterPro" id="IPR005273">
    <property type="entry name" value="Ura-DNA_glyco_family4"/>
</dbReference>
<evidence type="ECO:0000256" key="9">
    <source>
        <dbReference type="ARBA" id="ARBA00023004"/>
    </source>
</evidence>
<evidence type="ECO:0000256" key="4">
    <source>
        <dbReference type="ARBA" id="ARBA00019403"/>
    </source>
</evidence>
<evidence type="ECO:0000256" key="10">
    <source>
        <dbReference type="ARBA" id="ARBA00023014"/>
    </source>
</evidence>
<gene>
    <name evidence="13" type="ORF">SAMN02745751_02032</name>
</gene>
<dbReference type="NCBIfam" id="TIGR00758">
    <property type="entry name" value="UDG_fam4"/>
    <property type="match status" value="1"/>
</dbReference>
<accession>A0A1M6HIN9</accession>
<dbReference type="AlphaFoldDB" id="A0A1M6HIN9"/>
<keyword evidence="14" id="KW-1185">Reference proteome</keyword>
<evidence type="ECO:0000256" key="11">
    <source>
        <dbReference type="ARBA" id="ARBA00023204"/>
    </source>
</evidence>
<keyword evidence="11" id="KW-0234">DNA repair</keyword>
<dbReference type="GO" id="GO:0004844">
    <property type="term" value="F:uracil DNA N-glycosylase activity"/>
    <property type="evidence" value="ECO:0007669"/>
    <property type="project" value="UniProtKB-EC"/>
</dbReference>
<dbReference type="Pfam" id="PF03167">
    <property type="entry name" value="UDG"/>
    <property type="match status" value="1"/>
</dbReference>
<evidence type="ECO:0000256" key="5">
    <source>
        <dbReference type="ARBA" id="ARBA00022485"/>
    </source>
</evidence>
<name>A0A1M6HIN9_9FIRM</name>
<dbReference type="InterPro" id="IPR051536">
    <property type="entry name" value="UDG_Type-4/5"/>
</dbReference>
<dbReference type="Gene3D" id="3.40.470.10">
    <property type="entry name" value="Uracil-DNA glycosylase-like domain"/>
    <property type="match status" value="1"/>
</dbReference>
<keyword evidence="7" id="KW-0227">DNA damage</keyword>
<comment type="catalytic activity">
    <reaction evidence="1">
        <text>Hydrolyzes single-stranded DNA or mismatched double-stranded DNA and polynucleotides, releasing free uracil.</text>
        <dbReference type="EC" id="3.2.2.27"/>
    </reaction>
</comment>
<dbReference type="CDD" id="cd10030">
    <property type="entry name" value="UDG-F4_TTUDGA_SPO1dp_like"/>
    <property type="match status" value="1"/>
</dbReference>
<reference evidence="13 14" key="1">
    <citation type="submission" date="2016-11" db="EMBL/GenBank/DDBJ databases">
        <authorList>
            <person name="Jaros S."/>
            <person name="Januszkiewicz K."/>
            <person name="Wedrychowicz H."/>
        </authorList>
    </citation>
    <scope>NUCLEOTIDE SEQUENCE [LARGE SCALE GENOMIC DNA]</scope>
    <source>
        <strain evidence="13 14">DSM 17477</strain>
    </source>
</reference>
<evidence type="ECO:0000259" key="12">
    <source>
        <dbReference type="SMART" id="SM00986"/>
    </source>
</evidence>
<sequence length="184" mass="20949">MDLKELETYCRKCQKCNLGRTRNNAVFGQGNENADIMLVGEGPGYNEDIQGVPFVGKAGQLLDKMLLAVELSRNEIYITNIVKCRPPNNRNPLEDESRICLDYLRYQVKLIQPKIIVCLGAVSARNLIRPNLSITRERGNWTRKGNIDFIPTLHPAYLLRNPSAKKDSWADLKSIREHLDALKK</sequence>
<dbReference type="RefSeq" id="WP_073049471.1">
    <property type="nucleotide sequence ID" value="NZ_FQZL01000013.1"/>
</dbReference>
<proteinExistence type="inferred from homology"/>
<dbReference type="PANTHER" id="PTHR33693">
    <property type="entry name" value="TYPE-5 URACIL-DNA GLYCOSYLASE"/>
    <property type="match status" value="1"/>
</dbReference>
<dbReference type="STRING" id="1121476.SAMN02745751_02032"/>
<keyword evidence="5" id="KW-0004">4Fe-4S</keyword>
<comment type="similarity">
    <text evidence="2">Belongs to the uracil-DNA glycosylase (UDG) superfamily. Type 4 (UDGa) family.</text>
</comment>
<keyword evidence="9" id="KW-0408">Iron</keyword>
<dbReference type="OrthoDB" id="5290748at2"/>
<dbReference type="GO" id="GO:0051539">
    <property type="term" value="F:4 iron, 4 sulfur cluster binding"/>
    <property type="evidence" value="ECO:0007669"/>
    <property type="project" value="UniProtKB-KW"/>
</dbReference>
<dbReference type="Proteomes" id="UP000184052">
    <property type="component" value="Unassembled WGS sequence"/>
</dbReference>
<dbReference type="SMART" id="SM00986">
    <property type="entry name" value="UDG"/>
    <property type="match status" value="1"/>
</dbReference>
<evidence type="ECO:0000256" key="7">
    <source>
        <dbReference type="ARBA" id="ARBA00022763"/>
    </source>
</evidence>
<keyword evidence="6" id="KW-0479">Metal-binding</keyword>